<evidence type="ECO:0000313" key="1">
    <source>
        <dbReference type="Ensembl" id="ENSGWIP00000030987.1"/>
    </source>
</evidence>
<evidence type="ECO:0000313" key="2">
    <source>
        <dbReference type="Proteomes" id="UP000694680"/>
    </source>
</evidence>
<keyword evidence="2" id="KW-1185">Reference proteome</keyword>
<accession>A0A8C5GIV6</accession>
<dbReference type="AlphaFoldDB" id="A0A8C5GIV6"/>
<dbReference type="Proteomes" id="UP000694680">
    <property type="component" value="Unassembled WGS sequence"/>
</dbReference>
<sequence>SVWLAQSPLSEPCRRTLCSLPVVPGRTFGPAALQALERSVQVGQARQQFASLCQAPPAPPRPWFPLLLKLLRGTPWR</sequence>
<reference evidence="1" key="2">
    <citation type="submission" date="2025-09" db="UniProtKB">
        <authorList>
            <consortium name="Ensembl"/>
        </authorList>
    </citation>
    <scope>IDENTIFICATION</scope>
</reference>
<proteinExistence type="predicted"/>
<protein>
    <submittedName>
        <fullName evidence="1">Uncharacterized protein</fullName>
    </submittedName>
</protein>
<organism evidence="1 2">
    <name type="scientific">Gouania willdenowi</name>
    <name type="common">Blunt-snouted clingfish</name>
    <name type="synonym">Lepadogaster willdenowi</name>
    <dbReference type="NCBI Taxonomy" id="441366"/>
    <lineage>
        <taxon>Eukaryota</taxon>
        <taxon>Metazoa</taxon>
        <taxon>Chordata</taxon>
        <taxon>Craniata</taxon>
        <taxon>Vertebrata</taxon>
        <taxon>Euteleostomi</taxon>
        <taxon>Actinopterygii</taxon>
        <taxon>Neopterygii</taxon>
        <taxon>Teleostei</taxon>
        <taxon>Neoteleostei</taxon>
        <taxon>Acanthomorphata</taxon>
        <taxon>Ovalentaria</taxon>
        <taxon>Blenniimorphae</taxon>
        <taxon>Blenniiformes</taxon>
        <taxon>Gobiesocoidei</taxon>
        <taxon>Gobiesocidae</taxon>
        <taxon>Gobiesocinae</taxon>
        <taxon>Gouania</taxon>
    </lineage>
</organism>
<name>A0A8C5GIV6_GOUWI</name>
<dbReference type="Ensembl" id="ENSGWIT00000033758.1">
    <property type="protein sequence ID" value="ENSGWIP00000030987.1"/>
    <property type="gene ID" value="ENSGWIG00000016059.1"/>
</dbReference>
<reference evidence="1" key="1">
    <citation type="submission" date="2025-08" db="UniProtKB">
        <authorList>
            <consortium name="Ensembl"/>
        </authorList>
    </citation>
    <scope>IDENTIFICATION</scope>
</reference>